<reference evidence="8 9" key="1">
    <citation type="submission" date="2024-10" db="EMBL/GenBank/DDBJ databases">
        <authorList>
            <person name="Kim D."/>
        </authorList>
    </citation>
    <scope>NUCLEOTIDE SEQUENCE [LARGE SCALE GENOMIC DNA]</scope>
    <source>
        <strain evidence="8">Taebaek</strain>
    </source>
</reference>
<dbReference type="SMART" id="SM01381">
    <property type="entry name" value="7TM_GPCR_Srsx"/>
    <property type="match status" value="1"/>
</dbReference>
<feature type="region of interest" description="Disordered" evidence="5">
    <location>
        <begin position="319"/>
        <end position="343"/>
    </location>
</feature>
<dbReference type="Gene3D" id="1.20.1070.10">
    <property type="entry name" value="Rhodopsin 7-helix transmembrane proteins"/>
    <property type="match status" value="1"/>
</dbReference>
<keyword evidence="3 6" id="KW-1133">Transmembrane helix</keyword>
<evidence type="ECO:0000313" key="8">
    <source>
        <dbReference type="EMBL" id="KAL3101800.1"/>
    </source>
</evidence>
<feature type="transmembrane region" description="Helical" evidence="6">
    <location>
        <begin position="64"/>
        <end position="92"/>
    </location>
</feature>
<feature type="transmembrane region" description="Helical" evidence="6">
    <location>
        <begin position="263"/>
        <end position="286"/>
    </location>
</feature>
<feature type="compositionally biased region" description="Polar residues" evidence="5">
    <location>
        <begin position="319"/>
        <end position="337"/>
    </location>
</feature>
<dbReference type="GO" id="GO:0016020">
    <property type="term" value="C:membrane"/>
    <property type="evidence" value="ECO:0007669"/>
    <property type="project" value="UniProtKB-SubCell"/>
</dbReference>
<proteinExistence type="predicted"/>
<evidence type="ECO:0000256" key="2">
    <source>
        <dbReference type="ARBA" id="ARBA00022692"/>
    </source>
</evidence>
<dbReference type="InterPro" id="IPR017452">
    <property type="entry name" value="GPCR_Rhodpsn_7TM"/>
</dbReference>
<dbReference type="PANTHER" id="PTHR23360">
    <property type="entry name" value="G-PROTEIN COUPLED RECEPTORS FAMILY 1 PROFILE DOMAIN-CONTAINING PROTEIN-RELATED"/>
    <property type="match status" value="1"/>
</dbReference>
<feature type="transmembrane region" description="Helical" evidence="6">
    <location>
        <begin position="226"/>
        <end position="243"/>
    </location>
</feature>
<evidence type="ECO:0000256" key="6">
    <source>
        <dbReference type="SAM" id="Phobius"/>
    </source>
</evidence>
<evidence type="ECO:0000256" key="1">
    <source>
        <dbReference type="ARBA" id="ARBA00004370"/>
    </source>
</evidence>
<evidence type="ECO:0000256" key="4">
    <source>
        <dbReference type="ARBA" id="ARBA00023136"/>
    </source>
</evidence>
<feature type="transmembrane region" description="Helical" evidence="6">
    <location>
        <begin position="143"/>
        <end position="162"/>
    </location>
</feature>
<dbReference type="Proteomes" id="UP001620645">
    <property type="component" value="Unassembled WGS sequence"/>
</dbReference>
<gene>
    <name evidence="8" type="ORF">niasHS_003209</name>
</gene>
<sequence>MNNSTNTTIDPTNTTLGYVISSNFVPLCFLFGLKIPILAVAFFLSTTPIYLTFKSKILRGNCNFLIALNFFNLSLQLPAALISATVVLTGQIQIRLANCFPLQIGPYIGATAQWTICFAIALDRLVGLFFPFFYSNYFGKKRIVFVLIAFACYTYTFYKALISYNHSMAIPEKLVICGTTDIYPSQNAIVVLQNFGINVATAACYVFLWLSFRCKTVQQNDSSRRIVRSVSAIMLLEVFGWLTNNLLRLILPFLHLEMINALYYSHSVAYLLYVAQGAQAPVLYVCSKEYRQVFEREFPFLTFFRKIFRYCRPPQTSTAATNAWGSQQQIQPKTAQPNAVEKI</sequence>
<dbReference type="PANTHER" id="PTHR23360:SF5">
    <property type="entry name" value="G-PROTEIN COUPLED RECEPTORS FAMILY 1 PROFILE DOMAIN-CONTAINING PROTEIN"/>
    <property type="match status" value="1"/>
</dbReference>
<comment type="caution">
    <text evidence="8">The sequence shown here is derived from an EMBL/GenBank/DDBJ whole genome shotgun (WGS) entry which is preliminary data.</text>
</comment>
<dbReference type="Pfam" id="PF10320">
    <property type="entry name" value="7TM_GPCR_Srsx"/>
    <property type="match status" value="1"/>
</dbReference>
<dbReference type="AlphaFoldDB" id="A0ABD2KGL9"/>
<dbReference type="EMBL" id="JBICCN010000026">
    <property type="protein sequence ID" value="KAL3101800.1"/>
    <property type="molecule type" value="Genomic_DNA"/>
</dbReference>
<feature type="domain" description="G-protein coupled receptors family 1 profile" evidence="7">
    <location>
        <begin position="64"/>
        <end position="284"/>
    </location>
</feature>
<dbReference type="PROSITE" id="PS50262">
    <property type="entry name" value="G_PROTEIN_RECEP_F1_2"/>
    <property type="match status" value="1"/>
</dbReference>
<dbReference type="InterPro" id="IPR047130">
    <property type="entry name" value="7TM_GPCR_Srsx_nematod"/>
</dbReference>
<keyword evidence="9" id="KW-1185">Reference proteome</keyword>
<evidence type="ECO:0000259" key="7">
    <source>
        <dbReference type="PROSITE" id="PS50262"/>
    </source>
</evidence>
<dbReference type="InterPro" id="IPR019424">
    <property type="entry name" value="7TM_GPCR_Srsx"/>
</dbReference>
<dbReference type="SUPFAM" id="SSF81321">
    <property type="entry name" value="Family A G protein-coupled receptor-like"/>
    <property type="match status" value="1"/>
</dbReference>
<comment type="subcellular location">
    <subcellularLocation>
        <location evidence="1">Membrane</location>
    </subcellularLocation>
</comment>
<protein>
    <recommendedName>
        <fullName evidence="7">G-protein coupled receptors family 1 profile domain-containing protein</fullName>
    </recommendedName>
</protein>
<feature type="transmembrane region" description="Helical" evidence="6">
    <location>
        <begin position="112"/>
        <end position="134"/>
    </location>
</feature>
<feature type="transmembrane region" description="Helical" evidence="6">
    <location>
        <begin position="195"/>
        <end position="214"/>
    </location>
</feature>
<organism evidence="8 9">
    <name type="scientific">Heterodera schachtii</name>
    <name type="common">Sugarbeet cyst nematode worm</name>
    <name type="synonym">Tylenchus schachtii</name>
    <dbReference type="NCBI Taxonomy" id="97005"/>
    <lineage>
        <taxon>Eukaryota</taxon>
        <taxon>Metazoa</taxon>
        <taxon>Ecdysozoa</taxon>
        <taxon>Nematoda</taxon>
        <taxon>Chromadorea</taxon>
        <taxon>Rhabditida</taxon>
        <taxon>Tylenchina</taxon>
        <taxon>Tylenchomorpha</taxon>
        <taxon>Tylenchoidea</taxon>
        <taxon>Heteroderidae</taxon>
        <taxon>Heteroderinae</taxon>
        <taxon>Heterodera</taxon>
    </lineage>
</organism>
<name>A0ABD2KGL9_HETSC</name>
<keyword evidence="4 6" id="KW-0472">Membrane</keyword>
<dbReference type="InterPro" id="IPR000276">
    <property type="entry name" value="GPCR_Rhodpsn"/>
</dbReference>
<evidence type="ECO:0000256" key="5">
    <source>
        <dbReference type="SAM" id="MobiDB-lite"/>
    </source>
</evidence>
<feature type="transmembrane region" description="Helical" evidence="6">
    <location>
        <begin position="24"/>
        <end position="44"/>
    </location>
</feature>
<keyword evidence="2 6" id="KW-0812">Transmembrane</keyword>
<evidence type="ECO:0000256" key="3">
    <source>
        <dbReference type="ARBA" id="ARBA00022989"/>
    </source>
</evidence>
<evidence type="ECO:0000313" key="9">
    <source>
        <dbReference type="Proteomes" id="UP001620645"/>
    </source>
</evidence>
<accession>A0ABD2KGL9</accession>